<dbReference type="InterPro" id="IPR036513">
    <property type="entry name" value="STAS_dom_sf"/>
</dbReference>
<keyword evidence="2 5" id="KW-0812">Transmembrane</keyword>
<dbReference type="SUPFAM" id="SSF52091">
    <property type="entry name" value="SpoIIaa-like"/>
    <property type="match status" value="1"/>
</dbReference>
<dbReference type="EMBL" id="JBHUMM010000045">
    <property type="protein sequence ID" value="MFD2673610.1"/>
    <property type="molecule type" value="Genomic_DNA"/>
</dbReference>
<dbReference type="Proteomes" id="UP001597497">
    <property type="component" value="Unassembled WGS sequence"/>
</dbReference>
<evidence type="ECO:0000313" key="8">
    <source>
        <dbReference type="Proteomes" id="UP001597497"/>
    </source>
</evidence>
<dbReference type="PANTHER" id="PTHR11814">
    <property type="entry name" value="SULFATE TRANSPORTER"/>
    <property type="match status" value="1"/>
</dbReference>
<feature type="transmembrane region" description="Helical" evidence="5">
    <location>
        <begin position="243"/>
        <end position="262"/>
    </location>
</feature>
<evidence type="ECO:0000256" key="5">
    <source>
        <dbReference type="SAM" id="Phobius"/>
    </source>
</evidence>
<dbReference type="PROSITE" id="PS01130">
    <property type="entry name" value="SLC26A"/>
    <property type="match status" value="1"/>
</dbReference>
<dbReference type="CDD" id="cd07042">
    <property type="entry name" value="STAS_SulP_like_sulfate_transporter"/>
    <property type="match status" value="1"/>
</dbReference>
<dbReference type="InterPro" id="IPR001902">
    <property type="entry name" value="SLC26A/SulP_fam"/>
</dbReference>
<organism evidence="7 8">
    <name type="scientific">Marinicrinis sediminis</name>
    <dbReference type="NCBI Taxonomy" id="1652465"/>
    <lineage>
        <taxon>Bacteria</taxon>
        <taxon>Bacillati</taxon>
        <taxon>Bacillota</taxon>
        <taxon>Bacilli</taxon>
        <taxon>Bacillales</taxon>
        <taxon>Paenibacillaceae</taxon>
    </lineage>
</organism>
<proteinExistence type="predicted"/>
<evidence type="ECO:0000256" key="4">
    <source>
        <dbReference type="ARBA" id="ARBA00023136"/>
    </source>
</evidence>
<feature type="transmembrane region" description="Helical" evidence="5">
    <location>
        <begin position="317"/>
        <end position="336"/>
    </location>
</feature>
<dbReference type="InterPro" id="IPR002645">
    <property type="entry name" value="STAS_dom"/>
</dbReference>
<feature type="domain" description="STAS" evidence="6">
    <location>
        <begin position="432"/>
        <end position="546"/>
    </location>
</feature>
<keyword evidence="4 5" id="KW-0472">Membrane</keyword>
<feature type="transmembrane region" description="Helical" evidence="5">
    <location>
        <begin position="66"/>
        <end position="85"/>
    </location>
</feature>
<feature type="transmembrane region" description="Helical" evidence="5">
    <location>
        <begin position="16"/>
        <end position="36"/>
    </location>
</feature>
<name>A0ABW5RFR8_9BACL</name>
<evidence type="ECO:0000256" key="2">
    <source>
        <dbReference type="ARBA" id="ARBA00022692"/>
    </source>
</evidence>
<dbReference type="InterPro" id="IPR011547">
    <property type="entry name" value="SLC26A/SulP_dom"/>
</dbReference>
<accession>A0ABW5RFR8</accession>
<dbReference type="NCBIfam" id="TIGR00815">
    <property type="entry name" value="sulP"/>
    <property type="match status" value="1"/>
</dbReference>
<feature type="transmembrane region" description="Helical" evidence="5">
    <location>
        <begin position="170"/>
        <end position="188"/>
    </location>
</feature>
<feature type="transmembrane region" description="Helical" evidence="5">
    <location>
        <begin position="42"/>
        <end position="59"/>
    </location>
</feature>
<dbReference type="RefSeq" id="WP_379931196.1">
    <property type="nucleotide sequence ID" value="NZ_JBHUMM010000045.1"/>
</dbReference>
<feature type="transmembrane region" description="Helical" evidence="5">
    <location>
        <begin position="283"/>
        <end position="305"/>
    </location>
</feature>
<reference evidence="8" key="1">
    <citation type="journal article" date="2019" name="Int. J. Syst. Evol. Microbiol.">
        <title>The Global Catalogue of Microorganisms (GCM) 10K type strain sequencing project: providing services to taxonomists for standard genome sequencing and annotation.</title>
        <authorList>
            <consortium name="The Broad Institute Genomics Platform"/>
            <consortium name="The Broad Institute Genome Sequencing Center for Infectious Disease"/>
            <person name="Wu L."/>
            <person name="Ma J."/>
        </authorList>
    </citation>
    <scope>NUCLEOTIDE SEQUENCE [LARGE SCALE GENOMIC DNA]</scope>
    <source>
        <strain evidence="8">KCTC 33676</strain>
    </source>
</reference>
<feature type="transmembrane region" description="Helical" evidence="5">
    <location>
        <begin position="128"/>
        <end position="150"/>
    </location>
</feature>
<dbReference type="PROSITE" id="PS50801">
    <property type="entry name" value="STAS"/>
    <property type="match status" value="1"/>
</dbReference>
<feature type="transmembrane region" description="Helical" evidence="5">
    <location>
        <begin position="195"/>
        <end position="212"/>
    </location>
</feature>
<comment type="subcellular location">
    <subcellularLocation>
        <location evidence="1">Membrane</location>
        <topology evidence="1">Multi-pass membrane protein</topology>
    </subcellularLocation>
</comment>
<feature type="transmembrane region" description="Helical" evidence="5">
    <location>
        <begin position="91"/>
        <end position="116"/>
    </location>
</feature>
<keyword evidence="8" id="KW-1185">Reference proteome</keyword>
<keyword evidence="3 5" id="KW-1133">Transmembrane helix</keyword>
<gene>
    <name evidence="7" type="ORF">ACFSUC_18835</name>
</gene>
<dbReference type="Pfam" id="PF01740">
    <property type="entry name" value="STAS"/>
    <property type="match status" value="1"/>
</dbReference>
<evidence type="ECO:0000256" key="3">
    <source>
        <dbReference type="ARBA" id="ARBA00022989"/>
    </source>
</evidence>
<feature type="transmembrane region" description="Helical" evidence="5">
    <location>
        <begin position="380"/>
        <end position="407"/>
    </location>
</feature>
<protein>
    <submittedName>
        <fullName evidence="7">SulP family inorganic anion transporter</fullName>
    </submittedName>
</protein>
<dbReference type="Pfam" id="PF00916">
    <property type="entry name" value="Sulfate_transp"/>
    <property type="match status" value="1"/>
</dbReference>
<evidence type="ECO:0000313" key="7">
    <source>
        <dbReference type="EMBL" id="MFD2673610.1"/>
    </source>
</evidence>
<evidence type="ECO:0000259" key="6">
    <source>
        <dbReference type="PROSITE" id="PS50801"/>
    </source>
</evidence>
<dbReference type="InterPro" id="IPR018045">
    <property type="entry name" value="S04_transporter_CS"/>
</dbReference>
<evidence type="ECO:0000256" key="1">
    <source>
        <dbReference type="ARBA" id="ARBA00004141"/>
    </source>
</evidence>
<dbReference type="Gene3D" id="3.30.750.24">
    <property type="entry name" value="STAS domain"/>
    <property type="match status" value="1"/>
</dbReference>
<comment type="caution">
    <text evidence="7">The sequence shown here is derived from an EMBL/GenBank/DDBJ whole genome shotgun (WGS) entry which is preliminary data.</text>
</comment>
<sequence length="550" mass="59822">MSGLWPYTRTNLRGDLTAGMVVAVILIPQALAYAMLAGLPPIYGLYASTIPLVLYALFGSSRQLSVGPAATVSLLVFSSLAPLATPESPSYLALAVLLTFLIGASQLLMGLLRFGFIATFLSHGVIRAFTAAAAILIILSQLKHILGIALTSGGSFLSTMGQLMQQWQDIHGLTLLFGAASMLLLIAVKKWRFPVPGPLLLIPLATLLTYLFRLDQKGLGIAGPVASGFPSVRLPMLQHDMDTYTSLIPLALTIALVSFVESTSIARSLATSSRDQSRPNRDLIGLGLANLSSSLVSALPVTGGLSRSAMNRQSGAQTQLASIITAVLISATLLFFTSAFYYLPMSALAAMIIVGVAPLIEFRTPSSYFRIKKSDGWVWVVAFAGTLLLGVMKGILLGVVFSLMLFIKRSAYPHTAELGYLPQKQLYRNVLRYPEAKTMPGVLIFRMDASFYFANMGYLEKQLHERLEMRRDIRWIILDGSSANAIDAVALSSLLQFRHELQEGGVTLLFAQLKGPVKDLFQRSDWSQYSFHSYAFDTIDEALAVIRRDP</sequence>